<gene>
    <name evidence="2" type="ORF">TCAL_06583</name>
</gene>
<organism evidence="2 3">
    <name type="scientific">Tigriopus californicus</name>
    <name type="common">Marine copepod</name>
    <dbReference type="NCBI Taxonomy" id="6832"/>
    <lineage>
        <taxon>Eukaryota</taxon>
        <taxon>Metazoa</taxon>
        <taxon>Ecdysozoa</taxon>
        <taxon>Arthropoda</taxon>
        <taxon>Crustacea</taxon>
        <taxon>Multicrustacea</taxon>
        <taxon>Hexanauplia</taxon>
        <taxon>Copepoda</taxon>
        <taxon>Harpacticoida</taxon>
        <taxon>Harpacticidae</taxon>
        <taxon>Tigriopus</taxon>
    </lineage>
</organism>
<dbReference type="Proteomes" id="UP000318571">
    <property type="component" value="Chromosome 6"/>
</dbReference>
<sequence>MGSTKILFLIAILIHIAVAQDRQCFFEGCLFAGPTLNLDSPDLAQTVQDCQWLCQQTPDCLYWNWVSPEYDGWGTMPFVRWSFDSQ</sequence>
<keyword evidence="3" id="KW-1185">Reference proteome</keyword>
<proteinExistence type="predicted"/>
<accession>A0A553PPP5</accession>
<dbReference type="Gene3D" id="3.50.4.10">
    <property type="entry name" value="Hepatocyte Growth Factor"/>
    <property type="match status" value="1"/>
</dbReference>
<keyword evidence="1" id="KW-0732">Signal</keyword>
<name>A0A553PPP5_TIGCA</name>
<dbReference type="SUPFAM" id="SSF57414">
    <property type="entry name" value="Hairpin loop containing domain-like"/>
    <property type="match status" value="1"/>
</dbReference>
<feature type="signal peptide" evidence="1">
    <location>
        <begin position="1"/>
        <end position="19"/>
    </location>
</feature>
<dbReference type="AlphaFoldDB" id="A0A553PPP5"/>
<evidence type="ECO:0000313" key="3">
    <source>
        <dbReference type="Proteomes" id="UP000318571"/>
    </source>
</evidence>
<evidence type="ECO:0008006" key="4">
    <source>
        <dbReference type="Google" id="ProtNLM"/>
    </source>
</evidence>
<comment type="caution">
    <text evidence="2">The sequence shown here is derived from an EMBL/GenBank/DDBJ whole genome shotgun (WGS) entry which is preliminary data.</text>
</comment>
<protein>
    <recommendedName>
        <fullName evidence="4">Apple domain-containing protein</fullName>
    </recommendedName>
</protein>
<evidence type="ECO:0000256" key="1">
    <source>
        <dbReference type="SAM" id="SignalP"/>
    </source>
</evidence>
<feature type="chain" id="PRO_5021819860" description="Apple domain-containing protein" evidence="1">
    <location>
        <begin position="20"/>
        <end position="86"/>
    </location>
</feature>
<dbReference type="EMBL" id="VCGU01000002">
    <property type="protein sequence ID" value="TRY79650.1"/>
    <property type="molecule type" value="Genomic_DNA"/>
</dbReference>
<evidence type="ECO:0000313" key="2">
    <source>
        <dbReference type="EMBL" id="TRY79650.1"/>
    </source>
</evidence>
<reference evidence="2 3" key="1">
    <citation type="journal article" date="2018" name="Nat. Ecol. Evol.">
        <title>Genomic signatures of mitonuclear coevolution across populations of Tigriopus californicus.</title>
        <authorList>
            <person name="Barreto F.S."/>
            <person name="Watson E.T."/>
            <person name="Lima T.G."/>
            <person name="Willett C.S."/>
            <person name="Edmands S."/>
            <person name="Li W."/>
            <person name="Burton R.S."/>
        </authorList>
    </citation>
    <scope>NUCLEOTIDE SEQUENCE [LARGE SCALE GENOMIC DNA]</scope>
    <source>
        <strain evidence="2 3">San Diego</strain>
    </source>
</reference>